<accession>A0A3B5QL56</accession>
<name>A0A3B5QL56_XIPMA</name>
<dbReference type="InParanoid" id="A0A3B5QL56"/>
<evidence type="ECO:0000313" key="1">
    <source>
        <dbReference type="Ensembl" id="ENSXMAP00000031317.1"/>
    </source>
</evidence>
<dbReference type="Ensembl" id="ENSXMAT00000041788.1">
    <property type="protein sequence ID" value="ENSXMAP00000031317.1"/>
    <property type="gene ID" value="ENSXMAG00000027473.1"/>
</dbReference>
<keyword evidence="2" id="KW-1185">Reference proteome</keyword>
<proteinExistence type="predicted"/>
<reference evidence="2" key="2">
    <citation type="journal article" date="2013" name="Nat. Genet.">
        <title>The genome of the platyfish, Xiphophorus maculatus, provides insights into evolutionary adaptation and several complex traits.</title>
        <authorList>
            <person name="Schartl M."/>
            <person name="Walter R.B."/>
            <person name="Shen Y."/>
            <person name="Garcia T."/>
            <person name="Catchen J."/>
            <person name="Amores A."/>
            <person name="Braasch I."/>
            <person name="Chalopin D."/>
            <person name="Volff J.N."/>
            <person name="Lesch K.P."/>
            <person name="Bisazza A."/>
            <person name="Minx P."/>
            <person name="Hillier L."/>
            <person name="Wilson R.K."/>
            <person name="Fuerstenberg S."/>
            <person name="Boore J."/>
            <person name="Searle S."/>
            <person name="Postlethwait J.H."/>
            <person name="Warren W.C."/>
        </authorList>
    </citation>
    <scope>NUCLEOTIDE SEQUENCE [LARGE SCALE GENOMIC DNA]</scope>
    <source>
        <strain evidence="2">JP 163 A</strain>
    </source>
</reference>
<sequence length="75" mass="8798">MERRKNDTRFSKLLMNKILVFALKDPESKLYRDIFFCNSCSCKTFTNFAHVETEDLTHFSLQNTLISNLMLATDT</sequence>
<dbReference type="Proteomes" id="UP000002852">
    <property type="component" value="Unassembled WGS sequence"/>
</dbReference>
<reference evidence="1" key="3">
    <citation type="submission" date="2025-08" db="UniProtKB">
        <authorList>
            <consortium name="Ensembl"/>
        </authorList>
    </citation>
    <scope>IDENTIFICATION</scope>
    <source>
        <strain evidence="1">JP 163 A</strain>
    </source>
</reference>
<dbReference type="AlphaFoldDB" id="A0A3B5QL56"/>
<organism evidence="1 2">
    <name type="scientific">Xiphophorus maculatus</name>
    <name type="common">Southern platyfish</name>
    <name type="synonym">Platypoecilus maculatus</name>
    <dbReference type="NCBI Taxonomy" id="8083"/>
    <lineage>
        <taxon>Eukaryota</taxon>
        <taxon>Metazoa</taxon>
        <taxon>Chordata</taxon>
        <taxon>Craniata</taxon>
        <taxon>Vertebrata</taxon>
        <taxon>Euteleostomi</taxon>
        <taxon>Actinopterygii</taxon>
        <taxon>Neopterygii</taxon>
        <taxon>Teleostei</taxon>
        <taxon>Neoteleostei</taxon>
        <taxon>Acanthomorphata</taxon>
        <taxon>Ovalentaria</taxon>
        <taxon>Atherinomorphae</taxon>
        <taxon>Cyprinodontiformes</taxon>
        <taxon>Poeciliidae</taxon>
        <taxon>Poeciliinae</taxon>
        <taxon>Xiphophorus</taxon>
    </lineage>
</organism>
<reference evidence="1" key="4">
    <citation type="submission" date="2025-09" db="UniProtKB">
        <authorList>
            <consortium name="Ensembl"/>
        </authorList>
    </citation>
    <scope>IDENTIFICATION</scope>
    <source>
        <strain evidence="1">JP 163 A</strain>
    </source>
</reference>
<evidence type="ECO:0000313" key="2">
    <source>
        <dbReference type="Proteomes" id="UP000002852"/>
    </source>
</evidence>
<protein>
    <submittedName>
        <fullName evidence="1">Uncharacterized protein</fullName>
    </submittedName>
</protein>
<reference evidence="2" key="1">
    <citation type="submission" date="2012-01" db="EMBL/GenBank/DDBJ databases">
        <authorList>
            <person name="Walter R."/>
            <person name="Schartl M."/>
            <person name="Warren W."/>
        </authorList>
    </citation>
    <scope>NUCLEOTIDE SEQUENCE [LARGE SCALE GENOMIC DNA]</scope>
    <source>
        <strain evidence="2">JP 163 A</strain>
    </source>
</reference>